<comment type="similarity">
    <text evidence="1">Belongs to the methyltransferase superfamily.</text>
</comment>
<keyword evidence="5" id="KW-1185">Reference proteome</keyword>
<evidence type="ECO:0000256" key="1">
    <source>
        <dbReference type="ARBA" id="ARBA00008361"/>
    </source>
</evidence>
<dbReference type="PANTHER" id="PTHR12176">
    <property type="entry name" value="SAM-DEPENDENT METHYLTRANSFERASE SUPERFAMILY PROTEIN"/>
    <property type="match status" value="1"/>
</dbReference>
<dbReference type="GO" id="GO:0032259">
    <property type="term" value="P:methylation"/>
    <property type="evidence" value="ECO:0007669"/>
    <property type="project" value="UniProtKB-KW"/>
</dbReference>
<evidence type="ECO:0000313" key="5">
    <source>
        <dbReference type="Proteomes" id="UP001373714"/>
    </source>
</evidence>
<keyword evidence="3" id="KW-0808">Transferase</keyword>
<evidence type="ECO:0008006" key="6">
    <source>
        <dbReference type="Google" id="ProtNLM"/>
    </source>
</evidence>
<dbReference type="SUPFAM" id="SSF53335">
    <property type="entry name" value="S-adenosyl-L-methionine-dependent methyltransferases"/>
    <property type="match status" value="1"/>
</dbReference>
<proteinExistence type="inferred from homology"/>
<dbReference type="PANTHER" id="PTHR12176:SF84">
    <property type="entry name" value="METHYLTRANSFERASE DOMAIN-CONTAINING PROTEIN"/>
    <property type="match status" value="1"/>
</dbReference>
<dbReference type="EMBL" id="JAVHNS010000013">
    <property type="protein sequence ID" value="KAK6337606.1"/>
    <property type="molecule type" value="Genomic_DNA"/>
</dbReference>
<evidence type="ECO:0000256" key="2">
    <source>
        <dbReference type="ARBA" id="ARBA00022603"/>
    </source>
</evidence>
<dbReference type="GO" id="GO:0008168">
    <property type="term" value="F:methyltransferase activity"/>
    <property type="evidence" value="ECO:0007669"/>
    <property type="project" value="UniProtKB-KW"/>
</dbReference>
<organism evidence="4 5">
    <name type="scientific">Orbilia blumenaviensis</name>
    <dbReference type="NCBI Taxonomy" id="1796055"/>
    <lineage>
        <taxon>Eukaryota</taxon>
        <taxon>Fungi</taxon>
        <taxon>Dikarya</taxon>
        <taxon>Ascomycota</taxon>
        <taxon>Pezizomycotina</taxon>
        <taxon>Orbiliomycetes</taxon>
        <taxon>Orbiliales</taxon>
        <taxon>Orbiliaceae</taxon>
        <taxon>Orbilia</taxon>
    </lineage>
</organism>
<dbReference type="AlphaFoldDB" id="A0AAV9U8F1"/>
<dbReference type="Gene3D" id="3.40.50.150">
    <property type="entry name" value="Vaccinia Virus protein VP39"/>
    <property type="match status" value="1"/>
</dbReference>
<name>A0AAV9U8F1_9PEZI</name>
<keyword evidence="2" id="KW-0489">Methyltransferase</keyword>
<evidence type="ECO:0000313" key="4">
    <source>
        <dbReference type="EMBL" id="KAK6337606.1"/>
    </source>
</evidence>
<dbReference type="Proteomes" id="UP001373714">
    <property type="component" value="Unassembled WGS sequence"/>
</dbReference>
<sequence>MPPSFGDKSYWDARFAANPSTFDWLLPAGPLLSSIHSSLTTTPCPRILHIGCGTSSLSFHLKGLTGDPKKICNVDFSPIAVEAGKAQDGSMNWETLDLLSAEQVLEFKKANMFEDGGGGFGLIIDKSTADAISCASDVDVEFPYFIASNTVEGSSRKTAKIHPLAILSLHLAYLVAPGAKWLLLSYSSSRCSFLGPEKDGDKVVDQKALDEGFPDPRSLWRVVKEEALDAPDENNDSNSVVKRPVVKHTLYTLERSDFKLIAR</sequence>
<evidence type="ECO:0000256" key="3">
    <source>
        <dbReference type="ARBA" id="ARBA00022679"/>
    </source>
</evidence>
<comment type="caution">
    <text evidence="4">The sequence shown here is derived from an EMBL/GenBank/DDBJ whole genome shotgun (WGS) entry which is preliminary data.</text>
</comment>
<dbReference type="InterPro" id="IPR051419">
    <property type="entry name" value="Lys/N-term_MeTrsfase_sf"/>
</dbReference>
<gene>
    <name evidence="4" type="ORF">TWF730_003001</name>
</gene>
<protein>
    <recommendedName>
        <fullName evidence="6">Methyltransferase domain-containing protein</fullName>
    </recommendedName>
</protein>
<dbReference type="InterPro" id="IPR029063">
    <property type="entry name" value="SAM-dependent_MTases_sf"/>
</dbReference>
<reference evidence="4 5" key="1">
    <citation type="submission" date="2019-10" db="EMBL/GenBank/DDBJ databases">
        <authorList>
            <person name="Palmer J.M."/>
        </authorList>
    </citation>
    <scope>NUCLEOTIDE SEQUENCE [LARGE SCALE GENOMIC DNA]</scope>
    <source>
        <strain evidence="4 5">TWF730</strain>
    </source>
</reference>
<accession>A0AAV9U8F1</accession>